<dbReference type="PROSITE" id="PS00645">
    <property type="entry name" value="COMPLEX1_51K_2"/>
    <property type="match status" value="1"/>
</dbReference>
<feature type="domain" description="4Fe-4S ferredoxin-type" evidence="6">
    <location>
        <begin position="540"/>
        <end position="569"/>
    </location>
</feature>
<dbReference type="InterPro" id="IPR019575">
    <property type="entry name" value="Nuop51_4Fe4S-bd"/>
</dbReference>
<organism evidence="7 8">
    <name type="scientific">Anoxynatronum sibiricum</name>
    <dbReference type="NCBI Taxonomy" id="210623"/>
    <lineage>
        <taxon>Bacteria</taxon>
        <taxon>Bacillati</taxon>
        <taxon>Bacillota</taxon>
        <taxon>Clostridia</taxon>
        <taxon>Eubacteriales</taxon>
        <taxon>Clostridiaceae</taxon>
        <taxon>Anoxynatronum</taxon>
    </lineage>
</organism>
<dbReference type="Pfam" id="PF10531">
    <property type="entry name" value="SLBB"/>
    <property type="match status" value="1"/>
</dbReference>
<dbReference type="SUPFAM" id="SSF52833">
    <property type="entry name" value="Thioredoxin-like"/>
    <property type="match status" value="1"/>
</dbReference>
<dbReference type="Gene3D" id="6.10.250.1450">
    <property type="match status" value="1"/>
</dbReference>
<dbReference type="Gene3D" id="3.10.20.600">
    <property type="match status" value="1"/>
</dbReference>
<dbReference type="InterPro" id="IPR037207">
    <property type="entry name" value="Nuop51_4Fe4S-bd_sf"/>
</dbReference>
<keyword evidence="5" id="KW-0411">Iron-sulfur</keyword>
<dbReference type="Gene3D" id="3.30.70.20">
    <property type="match status" value="1"/>
</dbReference>
<evidence type="ECO:0000259" key="6">
    <source>
        <dbReference type="PROSITE" id="PS51379"/>
    </source>
</evidence>
<dbReference type="InterPro" id="IPR001949">
    <property type="entry name" value="NADH-UbQ_OxRdtase_51kDa_CS"/>
</dbReference>
<evidence type="ECO:0000256" key="2">
    <source>
        <dbReference type="ARBA" id="ARBA00022485"/>
    </source>
</evidence>
<dbReference type="InterPro" id="IPR017900">
    <property type="entry name" value="4Fe4S_Fe_S_CS"/>
</dbReference>
<evidence type="ECO:0000256" key="5">
    <source>
        <dbReference type="ARBA" id="ARBA00023014"/>
    </source>
</evidence>
<dbReference type="Gene3D" id="3.40.30.10">
    <property type="entry name" value="Glutaredoxin"/>
    <property type="match status" value="1"/>
</dbReference>
<keyword evidence="2" id="KW-0004">4Fe-4S</keyword>
<name>A0ABU9VQM5_9CLOT</name>
<evidence type="ECO:0000256" key="1">
    <source>
        <dbReference type="ARBA" id="ARBA00007523"/>
    </source>
</evidence>
<dbReference type="PROSITE" id="PS51257">
    <property type="entry name" value="PROKAR_LIPOPROTEIN"/>
    <property type="match status" value="1"/>
</dbReference>
<dbReference type="SUPFAM" id="SSF142019">
    <property type="entry name" value="Nqo1 FMN-binding domain-like"/>
    <property type="match status" value="1"/>
</dbReference>
<evidence type="ECO:0000256" key="3">
    <source>
        <dbReference type="ARBA" id="ARBA00022723"/>
    </source>
</evidence>
<dbReference type="InterPro" id="IPR036249">
    <property type="entry name" value="Thioredoxin-like_sf"/>
</dbReference>
<gene>
    <name evidence="7" type="primary">nuoF</name>
    <name evidence="7" type="ORF">AAIG11_01620</name>
</gene>
<keyword evidence="4" id="KW-0408">Iron</keyword>
<dbReference type="CDD" id="cd02980">
    <property type="entry name" value="TRX_Fd_family"/>
    <property type="match status" value="1"/>
</dbReference>
<accession>A0ABU9VQM5</accession>
<dbReference type="PANTHER" id="PTHR43578">
    <property type="entry name" value="NADH-QUINONE OXIDOREDUCTASE SUBUNIT F"/>
    <property type="match status" value="1"/>
</dbReference>
<dbReference type="InterPro" id="IPR017896">
    <property type="entry name" value="4Fe4S_Fe-S-bd"/>
</dbReference>
<proteinExistence type="inferred from homology"/>
<keyword evidence="8" id="KW-1185">Reference proteome</keyword>
<dbReference type="RefSeq" id="WP_343184536.1">
    <property type="nucleotide sequence ID" value="NZ_JBCITM010000001.1"/>
</dbReference>
<dbReference type="InterPro" id="IPR037225">
    <property type="entry name" value="Nuo51_FMN-bd_sf"/>
</dbReference>
<dbReference type="PROSITE" id="PS00198">
    <property type="entry name" value="4FE4S_FER_1"/>
    <property type="match status" value="1"/>
</dbReference>
<dbReference type="Gene3D" id="1.20.1440.230">
    <property type="entry name" value="NADH-ubiquinone oxidoreductase 51kDa subunit, iron-sulphur binding domain"/>
    <property type="match status" value="1"/>
</dbReference>
<dbReference type="Pfam" id="PF00037">
    <property type="entry name" value="Fer4"/>
    <property type="match status" value="2"/>
</dbReference>
<dbReference type="InterPro" id="IPR011538">
    <property type="entry name" value="Nuo51_FMN-bd"/>
</dbReference>
<dbReference type="PROSITE" id="PS51379">
    <property type="entry name" value="4FE4S_FER_2"/>
    <property type="match status" value="2"/>
</dbReference>
<protein>
    <submittedName>
        <fullName evidence="7">NADH-quinone oxidoreductase subunit NuoF</fullName>
    </submittedName>
</protein>
<comment type="caution">
    <text evidence="7">The sequence shown here is derived from an EMBL/GenBank/DDBJ whole genome shotgun (WGS) entry which is preliminary data.</text>
</comment>
<dbReference type="PANTHER" id="PTHR43578:SF3">
    <property type="entry name" value="NADH-QUINONE OXIDOREDUCTASE SUBUNIT F"/>
    <property type="match status" value="1"/>
</dbReference>
<dbReference type="NCBIfam" id="NF010120">
    <property type="entry name" value="PRK13596.1"/>
    <property type="match status" value="1"/>
</dbReference>
<dbReference type="Gene3D" id="3.40.50.11540">
    <property type="entry name" value="NADH-ubiquinone oxidoreductase 51kDa subunit"/>
    <property type="match status" value="1"/>
</dbReference>
<evidence type="ECO:0000313" key="8">
    <source>
        <dbReference type="Proteomes" id="UP001407405"/>
    </source>
</evidence>
<evidence type="ECO:0000256" key="4">
    <source>
        <dbReference type="ARBA" id="ARBA00023004"/>
    </source>
</evidence>
<reference evidence="7 8" key="1">
    <citation type="submission" date="2024-04" db="EMBL/GenBank/DDBJ databases">
        <title>Genome sequencing and metabolic network reconstruction of aminoacids and betaine degradation by Anoxynatronum sibiricum.</title>
        <authorList>
            <person name="Detkova E.N."/>
            <person name="Boltjanskaja Y.V."/>
            <person name="Mardanov A.V."/>
            <person name="Kevbrin V."/>
        </authorList>
    </citation>
    <scope>NUCLEOTIDE SEQUENCE [LARGE SCALE GENOMIC DNA]</scope>
    <source>
        <strain evidence="7 8">Z-7981</strain>
    </source>
</reference>
<dbReference type="Pfam" id="PF01257">
    <property type="entry name" value="2Fe-2S_thioredx"/>
    <property type="match status" value="1"/>
</dbReference>
<comment type="similarity">
    <text evidence="1">Belongs to the complex I 51 kDa subunit family.</text>
</comment>
<dbReference type="SMART" id="SM00928">
    <property type="entry name" value="NADH_4Fe-4S"/>
    <property type="match status" value="1"/>
</dbReference>
<dbReference type="InterPro" id="IPR019554">
    <property type="entry name" value="Soluble_ligand-bd"/>
</dbReference>
<dbReference type="EMBL" id="JBCITM010000001">
    <property type="protein sequence ID" value="MEN1759160.1"/>
    <property type="molecule type" value="Genomic_DNA"/>
</dbReference>
<sequence length="598" mass="64649">MDLYRSHVLVCGGTGCVSSESMKIIESFETELAKHNIEKEIKVVKTGCFGLCEAGPIVIVYPEGAFYSMIKVSDVPLIVEEHLLKGRIVTDLLYKDHTTDETMNSIDDVGFYKKQQRVALRNCGVINPEIIEEYIAYDGYQALAKVLTEMTPDEVVDVIKRSGLRGRGGGGFPTGLKWEFTQKAPGDIKYVACNADEGDPGAFMDRSVLEGDPHAIVEAMTIAGYAVGACKGFVYVRAEYPIAVKRLQIAIDQAKENGLLGDDIFGTGYGFDMEIRLGAGAFVCGEETALIASIEGKRGMPKVRPPFPAIKGIFDKPTLLNNVETFANITQIILKGADWFAGIGTEKSKGTKVFALAGKINNTGLLEIPMGTTLRETIYEVGGGIPNGKAFKAVQTGGPSGGCIPAEYLDTPIDYDNLISLGSMMGSGGMIVLDEDNCMVDVARFFLDFTEEESCGKCTPCREGTKRMHELLDKIVEGKGTMDDVAKLETLAKTIKGASLCGLGQTAPNPVLSTLKYFRHEYEAHVNDKKCPAGVCQALLQYLVIDDLCKKCGICAAKCPVNCISGVKGKEIYHIDQERCIKCGACLVACPFKAIKKG</sequence>
<dbReference type="SUPFAM" id="SSF54862">
    <property type="entry name" value="4Fe-4S ferredoxins"/>
    <property type="match status" value="1"/>
</dbReference>
<keyword evidence="3" id="KW-0479">Metal-binding</keyword>
<dbReference type="Pfam" id="PF01512">
    <property type="entry name" value="Complex1_51K"/>
    <property type="match status" value="1"/>
</dbReference>
<dbReference type="SUPFAM" id="SSF142984">
    <property type="entry name" value="Nqo1 middle domain-like"/>
    <property type="match status" value="1"/>
</dbReference>
<dbReference type="Proteomes" id="UP001407405">
    <property type="component" value="Unassembled WGS sequence"/>
</dbReference>
<dbReference type="SUPFAM" id="SSF140490">
    <property type="entry name" value="Nqo1C-terminal domain-like"/>
    <property type="match status" value="1"/>
</dbReference>
<feature type="domain" description="4Fe-4S ferredoxin-type" evidence="6">
    <location>
        <begin position="571"/>
        <end position="598"/>
    </location>
</feature>
<evidence type="ECO:0000313" key="7">
    <source>
        <dbReference type="EMBL" id="MEN1759160.1"/>
    </source>
</evidence>
<dbReference type="Pfam" id="PF10589">
    <property type="entry name" value="NADH_4Fe-4S"/>
    <property type="match status" value="1"/>
</dbReference>